<sequence>MMRFTEDQLARWAAPPSQTERDRMDNAERAVRNAIAASDALKARTVSVFAQGSYRNRVNVRQDSDVDVAVLCTDTFFWEGPPGATLHSLGYVDATYHFPDFRREVGEALASHFGSGVTPGDKAFDIKANSYRVDADVAPFFEHRRFDGAGSYLRGAEMWTRSGARTINWPEQHYANAVAKNDATGRSFKGCVRILKTLRYAMLADGVASAAATTSFLVECLVWNVPNDQFGNATWASDIRHCLAFLYNNTRSHEDCGQWGEVSELKYLFHGQQPWTWQGAHSFVADCWDYLGFEP</sequence>
<comment type="caution">
    <text evidence="6">The sequence shown here is derived from an EMBL/GenBank/DDBJ whole genome shotgun (WGS) entry which is preliminary data.</text>
</comment>
<dbReference type="CDD" id="cd05400">
    <property type="entry name" value="NT_2-5OAS_ClassI-CCAase"/>
    <property type="match status" value="1"/>
</dbReference>
<dbReference type="RefSeq" id="WP_380939955.1">
    <property type="nucleotide sequence ID" value="NZ_JBHUFC010000003.1"/>
</dbReference>
<dbReference type="InterPro" id="IPR058909">
    <property type="entry name" value="CD_NTase_C"/>
</dbReference>
<evidence type="ECO:0000256" key="2">
    <source>
        <dbReference type="ARBA" id="ARBA00022695"/>
    </source>
</evidence>
<keyword evidence="3" id="KW-0547">Nucleotide-binding</keyword>
<organism evidence="6 7">
    <name type="scientific">Sphingomonas floccifaciens</name>
    <dbReference type="NCBI Taxonomy" id="1844115"/>
    <lineage>
        <taxon>Bacteria</taxon>
        <taxon>Pseudomonadati</taxon>
        <taxon>Pseudomonadota</taxon>
        <taxon>Alphaproteobacteria</taxon>
        <taxon>Sphingomonadales</taxon>
        <taxon>Sphingomonadaceae</taxon>
        <taxon>Sphingomonas</taxon>
    </lineage>
</organism>
<proteinExistence type="predicted"/>
<evidence type="ECO:0000256" key="3">
    <source>
        <dbReference type="ARBA" id="ARBA00022741"/>
    </source>
</evidence>
<dbReference type="Proteomes" id="UP001597283">
    <property type="component" value="Unassembled WGS sequence"/>
</dbReference>
<evidence type="ECO:0000313" key="7">
    <source>
        <dbReference type="Proteomes" id="UP001597283"/>
    </source>
</evidence>
<evidence type="ECO:0000256" key="4">
    <source>
        <dbReference type="ARBA" id="ARBA00023118"/>
    </source>
</evidence>
<keyword evidence="1" id="KW-0808">Transferase</keyword>
<dbReference type="Pfam" id="PF26305">
    <property type="entry name" value="CD_NTase_C"/>
    <property type="match status" value="1"/>
</dbReference>
<name>A0ABW4NDI2_9SPHN</name>
<dbReference type="EMBL" id="JBHUFC010000003">
    <property type="protein sequence ID" value="MFD1787584.1"/>
    <property type="molecule type" value="Genomic_DNA"/>
</dbReference>
<keyword evidence="7" id="KW-1185">Reference proteome</keyword>
<evidence type="ECO:0000313" key="6">
    <source>
        <dbReference type="EMBL" id="MFD1787584.1"/>
    </source>
</evidence>
<gene>
    <name evidence="6" type="ORF">ACFSC3_08370</name>
</gene>
<evidence type="ECO:0000256" key="1">
    <source>
        <dbReference type="ARBA" id="ARBA00022679"/>
    </source>
</evidence>
<dbReference type="InterPro" id="IPR006116">
    <property type="entry name" value="NT_2-5OAS_ClassI-CCAase"/>
</dbReference>
<keyword evidence="4" id="KW-0051">Antiviral defense</keyword>
<keyword evidence="2" id="KW-0548">Nucleotidyltransferase</keyword>
<evidence type="ECO:0000259" key="5">
    <source>
        <dbReference type="Pfam" id="PF26305"/>
    </source>
</evidence>
<feature type="domain" description="cGAS/DncV-like nucleotidyltransferase C-terminal helical" evidence="5">
    <location>
        <begin position="176"/>
        <end position="291"/>
    </location>
</feature>
<protein>
    <submittedName>
        <fullName evidence="6">Nucleotidyltransferase</fullName>
    </submittedName>
</protein>
<accession>A0ABW4NDI2</accession>
<reference evidence="7" key="1">
    <citation type="journal article" date="2019" name="Int. J. Syst. Evol. Microbiol.">
        <title>The Global Catalogue of Microorganisms (GCM) 10K type strain sequencing project: providing services to taxonomists for standard genome sequencing and annotation.</title>
        <authorList>
            <consortium name="The Broad Institute Genomics Platform"/>
            <consortium name="The Broad Institute Genome Sequencing Center for Infectious Disease"/>
            <person name="Wu L."/>
            <person name="Ma J."/>
        </authorList>
    </citation>
    <scope>NUCLEOTIDE SEQUENCE [LARGE SCALE GENOMIC DNA]</scope>
    <source>
        <strain evidence="7">Q85</strain>
    </source>
</reference>